<comment type="caution">
    <text evidence="1">The sequence shown here is derived from an EMBL/GenBank/DDBJ whole genome shotgun (WGS) entry which is preliminary data.</text>
</comment>
<sequence>MDFERIDMASRGPWGSLRVLSRMRGLQVLPLQLGALLIVLAIGLDPFSQQLLQLEQRPRFVDEPAWHADPGAAFTTLAMSFNWGKALYAHDWSRAENSTRNPVIRMKTELELSIQAAILNGDSRTRNVVDQQGTVQGPTGICTWDQFQTLGVCNRCQNLTPDLKRIDSFGEVYNALYNDGSGDVYQKGNGTAFTLPNGHFLMNMNDCSLSDGTYSYISPTIGHAPPKQLTMSAFGTGDTNKTNSMQDLYPDMVHEHDPPRQGEYQQFLRARL</sequence>
<dbReference type="OrthoDB" id="5376804at2759"/>
<dbReference type="AlphaFoldDB" id="A0A9W4P7N5"/>
<proteinExistence type="predicted"/>
<keyword evidence="2" id="KW-1185">Reference proteome</keyword>
<evidence type="ECO:0000313" key="2">
    <source>
        <dbReference type="Proteomes" id="UP001154252"/>
    </source>
</evidence>
<reference evidence="1" key="1">
    <citation type="submission" date="2021-07" db="EMBL/GenBank/DDBJ databases">
        <authorList>
            <person name="Branca A.L. A."/>
        </authorList>
    </citation>
    <scope>NUCLEOTIDE SEQUENCE</scope>
</reference>
<accession>A0A9W4P7N5</accession>
<dbReference type="Proteomes" id="UP001154252">
    <property type="component" value="Unassembled WGS sequence"/>
</dbReference>
<organism evidence="1 2">
    <name type="scientific">Penicillium egyptiacum</name>
    <dbReference type="NCBI Taxonomy" id="1303716"/>
    <lineage>
        <taxon>Eukaryota</taxon>
        <taxon>Fungi</taxon>
        <taxon>Dikarya</taxon>
        <taxon>Ascomycota</taxon>
        <taxon>Pezizomycotina</taxon>
        <taxon>Eurotiomycetes</taxon>
        <taxon>Eurotiomycetidae</taxon>
        <taxon>Eurotiales</taxon>
        <taxon>Aspergillaceae</taxon>
        <taxon>Penicillium</taxon>
    </lineage>
</organism>
<name>A0A9W4P7N5_9EURO</name>
<dbReference type="EMBL" id="CAJVRC010000887">
    <property type="protein sequence ID" value="CAG8905543.1"/>
    <property type="molecule type" value="Genomic_DNA"/>
</dbReference>
<dbReference type="PANTHER" id="PTHR35394">
    <property type="entry name" value="DUF3176 DOMAIN-CONTAINING PROTEIN"/>
    <property type="match status" value="1"/>
</dbReference>
<protein>
    <submittedName>
        <fullName evidence="1">Uncharacterized protein</fullName>
    </submittedName>
</protein>
<dbReference type="PANTHER" id="PTHR35394:SF5">
    <property type="entry name" value="DUF3176 DOMAIN-CONTAINING PROTEIN"/>
    <property type="match status" value="1"/>
</dbReference>
<dbReference type="InterPro" id="IPR021514">
    <property type="entry name" value="DUF3176"/>
</dbReference>
<gene>
    <name evidence="1" type="ORF">PEGY_LOCUS8212</name>
</gene>
<evidence type="ECO:0000313" key="1">
    <source>
        <dbReference type="EMBL" id="CAG8905543.1"/>
    </source>
</evidence>
<dbReference type="Pfam" id="PF11374">
    <property type="entry name" value="DUF3176"/>
    <property type="match status" value="1"/>
</dbReference>